<evidence type="ECO:0000256" key="2">
    <source>
        <dbReference type="SAM" id="SignalP"/>
    </source>
</evidence>
<dbReference type="AlphaFoldDB" id="A0A9W9LGT7"/>
<evidence type="ECO:0000313" key="4">
    <source>
        <dbReference type="Proteomes" id="UP001146351"/>
    </source>
</evidence>
<evidence type="ECO:0000256" key="1">
    <source>
        <dbReference type="SAM" id="MobiDB-lite"/>
    </source>
</evidence>
<dbReference type="Proteomes" id="UP001146351">
    <property type="component" value="Unassembled WGS sequence"/>
</dbReference>
<feature type="region of interest" description="Disordered" evidence="1">
    <location>
        <begin position="136"/>
        <end position="222"/>
    </location>
</feature>
<reference evidence="3" key="2">
    <citation type="journal article" date="2023" name="IMA Fungus">
        <title>Comparative genomic study of the Penicillium genus elucidates a diverse pangenome and 15 lateral gene transfer events.</title>
        <authorList>
            <person name="Petersen C."/>
            <person name="Sorensen T."/>
            <person name="Nielsen M.R."/>
            <person name="Sondergaard T.E."/>
            <person name="Sorensen J.L."/>
            <person name="Fitzpatrick D.A."/>
            <person name="Frisvad J.C."/>
            <person name="Nielsen K.L."/>
        </authorList>
    </citation>
    <scope>NUCLEOTIDE SEQUENCE</scope>
    <source>
        <strain evidence="3">IBT 21917</strain>
    </source>
</reference>
<accession>A0A9W9LGT7</accession>
<evidence type="ECO:0008006" key="5">
    <source>
        <dbReference type="Google" id="ProtNLM"/>
    </source>
</evidence>
<protein>
    <recommendedName>
        <fullName evidence="5">GPI anchored cell wall protein</fullName>
    </recommendedName>
</protein>
<dbReference type="EMBL" id="JAPQKO010000006">
    <property type="protein sequence ID" value="KAJ5156581.1"/>
    <property type="molecule type" value="Genomic_DNA"/>
</dbReference>
<feature type="compositionally biased region" description="Polar residues" evidence="1">
    <location>
        <begin position="179"/>
        <end position="193"/>
    </location>
</feature>
<proteinExistence type="predicted"/>
<keyword evidence="2" id="KW-0732">Signal</keyword>
<organism evidence="3 4">
    <name type="scientific">Penicillium capsulatum</name>
    <dbReference type="NCBI Taxonomy" id="69766"/>
    <lineage>
        <taxon>Eukaryota</taxon>
        <taxon>Fungi</taxon>
        <taxon>Dikarya</taxon>
        <taxon>Ascomycota</taxon>
        <taxon>Pezizomycotina</taxon>
        <taxon>Eurotiomycetes</taxon>
        <taxon>Eurotiomycetidae</taxon>
        <taxon>Eurotiales</taxon>
        <taxon>Aspergillaceae</taxon>
        <taxon>Penicillium</taxon>
    </lineage>
</organism>
<sequence>MRFHTVAILTGATAVTASTTSAPASKTTSLFLPGYQGHDLHASVIGSQADTTTYVVSCPQATNKACKITGQGGLTVTAAPTAYQLVDVDQKGNTALVSCNVAGTTSASCSASSGSLTVQHTLAQSHINWQPVTITECHTSTPTPTSTPTSTPSSTRTPTSTPKSSSTPVSSYAGRKSKTAASSTPLVASSPVATQPAASPAGPTDGTAATTESAAPSSSTPATAGAAAVVGNSWALGGAALLAYVLA</sequence>
<dbReference type="PANTHER" id="PTHR40640:SF1">
    <property type="entry name" value="ANCHORED GLYCOPROTEIN, PUTATIVE (AFU_ORTHOLOGUE AFUA_8G04860)-RELATED"/>
    <property type="match status" value="1"/>
</dbReference>
<feature type="compositionally biased region" description="Low complexity" evidence="1">
    <location>
        <begin position="196"/>
        <end position="222"/>
    </location>
</feature>
<evidence type="ECO:0000313" key="3">
    <source>
        <dbReference type="EMBL" id="KAJ5156581.1"/>
    </source>
</evidence>
<feature type="compositionally biased region" description="Low complexity" evidence="1">
    <location>
        <begin position="139"/>
        <end position="171"/>
    </location>
</feature>
<dbReference type="PANTHER" id="PTHR40640">
    <property type="entry name" value="ANCHORED GLYCOPROTEIN, PUTATIVE (AFU_ORTHOLOGUE AFUA_8G04860)-RELATED"/>
    <property type="match status" value="1"/>
</dbReference>
<name>A0A9W9LGT7_9EURO</name>
<reference evidence="3" key="1">
    <citation type="submission" date="2022-11" db="EMBL/GenBank/DDBJ databases">
        <authorList>
            <person name="Petersen C."/>
        </authorList>
    </citation>
    <scope>NUCLEOTIDE SEQUENCE</scope>
    <source>
        <strain evidence="3">IBT 21917</strain>
    </source>
</reference>
<feature type="chain" id="PRO_5040949065" description="GPI anchored cell wall protein" evidence="2">
    <location>
        <begin position="18"/>
        <end position="247"/>
    </location>
</feature>
<feature type="signal peptide" evidence="2">
    <location>
        <begin position="1"/>
        <end position="17"/>
    </location>
</feature>
<gene>
    <name evidence="3" type="ORF">N7492_009384</name>
</gene>
<keyword evidence="4" id="KW-1185">Reference proteome</keyword>
<comment type="caution">
    <text evidence="3">The sequence shown here is derived from an EMBL/GenBank/DDBJ whole genome shotgun (WGS) entry which is preliminary data.</text>
</comment>